<accession>A0A1H5UIA4</accession>
<dbReference type="EMBL" id="FNUZ01000001">
    <property type="protein sequence ID" value="SEF74783.1"/>
    <property type="molecule type" value="Genomic_DNA"/>
</dbReference>
<evidence type="ECO:0000313" key="2">
    <source>
        <dbReference type="EMBL" id="SEF74783.1"/>
    </source>
</evidence>
<proteinExistence type="predicted"/>
<feature type="signal peptide" evidence="1">
    <location>
        <begin position="1"/>
        <end position="20"/>
    </location>
</feature>
<name>A0A1H5UIA4_9RHOB</name>
<sequence length="47" mass="5040">MIRPALTAIMLFALTAPAYANFPSPIPSDIWWPQDGAPVVTQDKGGI</sequence>
<reference evidence="2 3" key="1">
    <citation type="submission" date="2016-10" db="EMBL/GenBank/DDBJ databases">
        <authorList>
            <person name="de Groot N.N."/>
        </authorList>
    </citation>
    <scope>NUCLEOTIDE SEQUENCE [LARGE SCALE GENOMIC DNA]</scope>
    <source>
        <strain evidence="2 3">DSM 26915</strain>
    </source>
</reference>
<dbReference type="RefSeq" id="WP_160006752.1">
    <property type="nucleotide sequence ID" value="NZ_FNUZ01000001.1"/>
</dbReference>
<gene>
    <name evidence="2" type="ORF">SAMN04488045_1030</name>
</gene>
<evidence type="ECO:0000313" key="3">
    <source>
        <dbReference type="Proteomes" id="UP000236752"/>
    </source>
</evidence>
<dbReference type="AlphaFoldDB" id="A0A1H5UIA4"/>
<keyword evidence="1" id="KW-0732">Signal</keyword>
<dbReference type="Proteomes" id="UP000236752">
    <property type="component" value="Unassembled WGS sequence"/>
</dbReference>
<protein>
    <submittedName>
        <fullName evidence="2">Uncharacterized protein</fullName>
    </submittedName>
</protein>
<feature type="chain" id="PRO_5009286207" evidence="1">
    <location>
        <begin position="21"/>
        <end position="47"/>
    </location>
</feature>
<organism evidence="2 3">
    <name type="scientific">Thalassococcus halodurans</name>
    <dbReference type="NCBI Taxonomy" id="373675"/>
    <lineage>
        <taxon>Bacteria</taxon>
        <taxon>Pseudomonadati</taxon>
        <taxon>Pseudomonadota</taxon>
        <taxon>Alphaproteobacteria</taxon>
        <taxon>Rhodobacterales</taxon>
        <taxon>Roseobacteraceae</taxon>
        <taxon>Thalassococcus</taxon>
    </lineage>
</organism>
<keyword evidence="3" id="KW-1185">Reference proteome</keyword>
<evidence type="ECO:0000256" key="1">
    <source>
        <dbReference type="SAM" id="SignalP"/>
    </source>
</evidence>